<proteinExistence type="predicted"/>
<evidence type="ECO:0000256" key="1">
    <source>
        <dbReference type="SAM" id="Phobius"/>
    </source>
</evidence>
<evidence type="ECO:0000313" key="2">
    <source>
        <dbReference type="EMBL" id="ABF39473.1"/>
    </source>
</evidence>
<evidence type="ECO:0000313" key="3">
    <source>
        <dbReference type="Proteomes" id="UP000002432"/>
    </source>
</evidence>
<feature type="transmembrane region" description="Helical" evidence="1">
    <location>
        <begin position="102"/>
        <end position="120"/>
    </location>
</feature>
<keyword evidence="1" id="KW-1133">Transmembrane helix</keyword>
<dbReference type="HOGENOM" id="CLU_080993_0_0_0"/>
<accession>Q1IUH7</accession>
<reference evidence="2 3" key="1">
    <citation type="journal article" date="2009" name="Appl. Environ. Microbiol.">
        <title>Three genomes from the phylum Acidobacteria provide insight into the lifestyles of these microorganisms in soils.</title>
        <authorList>
            <person name="Ward N.L."/>
            <person name="Challacombe J.F."/>
            <person name="Janssen P.H."/>
            <person name="Henrissat B."/>
            <person name="Coutinho P.M."/>
            <person name="Wu M."/>
            <person name="Xie G."/>
            <person name="Haft D.H."/>
            <person name="Sait M."/>
            <person name="Badger J."/>
            <person name="Barabote R.D."/>
            <person name="Bradley B."/>
            <person name="Brettin T.S."/>
            <person name="Brinkac L.M."/>
            <person name="Bruce D."/>
            <person name="Creasy T."/>
            <person name="Daugherty S.C."/>
            <person name="Davidsen T.M."/>
            <person name="DeBoy R.T."/>
            <person name="Detter J.C."/>
            <person name="Dodson R.J."/>
            <person name="Durkin A.S."/>
            <person name="Ganapathy A."/>
            <person name="Gwinn-Giglio M."/>
            <person name="Han C.S."/>
            <person name="Khouri H."/>
            <person name="Kiss H."/>
            <person name="Kothari S.P."/>
            <person name="Madupu R."/>
            <person name="Nelson K.E."/>
            <person name="Nelson W.C."/>
            <person name="Paulsen I."/>
            <person name="Penn K."/>
            <person name="Ren Q."/>
            <person name="Rosovitz M.J."/>
            <person name="Selengut J.D."/>
            <person name="Shrivastava S."/>
            <person name="Sullivan S.A."/>
            <person name="Tapia R."/>
            <person name="Thompson L.S."/>
            <person name="Watkins K.L."/>
            <person name="Yang Q."/>
            <person name="Yu C."/>
            <person name="Zafar N."/>
            <person name="Zhou L."/>
            <person name="Kuske C.R."/>
        </authorList>
    </citation>
    <scope>NUCLEOTIDE SEQUENCE [LARGE SCALE GENOMIC DNA]</scope>
    <source>
        <strain evidence="2 3">Ellin345</strain>
    </source>
</reference>
<dbReference type="AlphaFoldDB" id="Q1IUH7"/>
<name>Q1IUH7_KORVE</name>
<keyword evidence="1" id="KW-0812">Transmembrane</keyword>
<dbReference type="STRING" id="204669.Acid345_0468"/>
<feature type="transmembrane region" description="Helical" evidence="1">
    <location>
        <begin position="21"/>
        <end position="43"/>
    </location>
</feature>
<dbReference type="KEGG" id="aba:Acid345_0468"/>
<keyword evidence="1" id="KW-0472">Membrane</keyword>
<dbReference type="eggNOG" id="COG0492">
    <property type="taxonomic scope" value="Bacteria"/>
</dbReference>
<organism evidence="2 3">
    <name type="scientific">Koribacter versatilis (strain Ellin345)</name>
    <dbReference type="NCBI Taxonomy" id="204669"/>
    <lineage>
        <taxon>Bacteria</taxon>
        <taxon>Pseudomonadati</taxon>
        <taxon>Acidobacteriota</taxon>
        <taxon>Terriglobia</taxon>
        <taxon>Terriglobales</taxon>
        <taxon>Candidatus Korobacteraceae</taxon>
        <taxon>Candidatus Korobacter</taxon>
    </lineage>
</organism>
<dbReference type="EMBL" id="CP000360">
    <property type="protein sequence ID" value="ABF39473.1"/>
    <property type="molecule type" value="Genomic_DNA"/>
</dbReference>
<dbReference type="Proteomes" id="UP000002432">
    <property type="component" value="Chromosome"/>
</dbReference>
<feature type="transmembrane region" description="Helical" evidence="1">
    <location>
        <begin position="280"/>
        <end position="302"/>
    </location>
</feature>
<feature type="transmembrane region" description="Helical" evidence="1">
    <location>
        <begin position="63"/>
        <end position="81"/>
    </location>
</feature>
<gene>
    <name evidence="2" type="ordered locus">Acid345_0468</name>
</gene>
<dbReference type="EnsemblBacteria" id="ABF39473">
    <property type="protein sequence ID" value="ABF39473"/>
    <property type="gene ID" value="Acid345_0468"/>
</dbReference>
<sequence length="303" mass="33966">MAASRLQPRKKISAHRLLVTVAICASIALVLAIVMYGFDYYWLSMSERPFSPKHFLLKPSGKIGIGFGLFGFGLFLIIFLYPLRKRIKWLAVRGSARHWLDFHVIAGCLAPVIIMFHASFKFQGIAGMAFWFMSAVALSGIAGRYVYAQIPPTLISAENSLKETERIYADPLLETAFFEMAALQNMPRADEIRRMSPITALRSMLWLDLRRPFLVARLRAHSQGRNGMVGTLVGFLPSSDAQLEVAIVAARKRAGLAKRVAFLAKTQQAFHLWHVIHRPFSYSFAVLAIIHLIVVFALGYVAL</sequence>
<protein>
    <submittedName>
        <fullName evidence="2">Uncharacterized protein</fullName>
    </submittedName>
</protein>
<keyword evidence="3" id="KW-1185">Reference proteome</keyword>
<feature type="transmembrane region" description="Helical" evidence="1">
    <location>
        <begin position="126"/>
        <end position="147"/>
    </location>
</feature>